<dbReference type="GeneID" id="81393353"/>
<dbReference type="EMBL" id="JAPMSZ010000005">
    <property type="protein sequence ID" value="KAJ5101381.1"/>
    <property type="molecule type" value="Genomic_DNA"/>
</dbReference>
<dbReference type="PANTHER" id="PTHR23423">
    <property type="entry name" value="ORGANIC SOLUTE TRANSPORTER-RELATED"/>
    <property type="match status" value="1"/>
</dbReference>
<keyword evidence="4 5" id="KW-0472">Membrane</keyword>
<feature type="transmembrane region" description="Helical" evidence="5">
    <location>
        <begin position="241"/>
        <end position="263"/>
    </location>
</feature>
<dbReference type="GO" id="GO:0016020">
    <property type="term" value="C:membrane"/>
    <property type="evidence" value="ECO:0007669"/>
    <property type="project" value="UniProtKB-SubCell"/>
</dbReference>
<dbReference type="InterPro" id="IPR005178">
    <property type="entry name" value="Ostalpha/TMEM184C"/>
</dbReference>
<reference evidence="6" key="1">
    <citation type="submission" date="2022-11" db="EMBL/GenBank/DDBJ databases">
        <authorList>
            <person name="Petersen C."/>
        </authorList>
    </citation>
    <scope>NUCLEOTIDE SEQUENCE</scope>
    <source>
        <strain evidence="6">IBT 34128</strain>
    </source>
</reference>
<evidence type="ECO:0000313" key="7">
    <source>
        <dbReference type="Proteomes" id="UP001141434"/>
    </source>
</evidence>
<accession>A0A9W9FJI3</accession>
<feature type="transmembrane region" description="Helical" evidence="5">
    <location>
        <begin position="36"/>
        <end position="60"/>
    </location>
</feature>
<keyword evidence="3 5" id="KW-1133">Transmembrane helix</keyword>
<keyword evidence="7" id="KW-1185">Reference proteome</keyword>
<evidence type="ECO:0000313" key="6">
    <source>
        <dbReference type="EMBL" id="KAJ5101381.1"/>
    </source>
</evidence>
<evidence type="ECO:0000256" key="4">
    <source>
        <dbReference type="ARBA" id="ARBA00023136"/>
    </source>
</evidence>
<comment type="caution">
    <text evidence="6">The sequence shown here is derived from an EMBL/GenBank/DDBJ whole genome shotgun (WGS) entry which is preliminary data.</text>
</comment>
<keyword evidence="2 5" id="KW-0812">Transmembrane</keyword>
<evidence type="ECO:0000256" key="2">
    <source>
        <dbReference type="ARBA" id="ARBA00022692"/>
    </source>
</evidence>
<evidence type="ECO:0008006" key="8">
    <source>
        <dbReference type="Google" id="ProtNLM"/>
    </source>
</evidence>
<comment type="subcellular location">
    <subcellularLocation>
        <location evidence="1">Membrane</location>
        <topology evidence="1">Multi-pass membrane protein</topology>
    </subcellularLocation>
</comment>
<sequence>MSFLSPRAAAAGSFGCKIPDHLEQTGSAPIVGNLSFYHLNMIVSGGCTAIVLFLILGLMGRHATHMSNPNEQLKIMRICNLIPSYQILSFISICVPNSYIYLQGFTEVLQGVALYSFVMLLCDFMAPNDKSKVEFFSSLEIKRQWQPKKKRNGLAFLKLTWYSVLQYPIITWITAVTQVVTQSLHVYCLESTAPHFAHVWLQVITSMSTSIAVNAILQFYMNMKKYMAEHRPLMKLMAFKLIVGLVLLEKILFLILTGAKVLVPSATMTYIDVMMGLPTMVICVQMVPLSFLVLYAYRVEPYKISNSARILRPQEYQAVDSDGDDETLVGGVPKRYQGGRWGLHAWAVYLNPLELFRDVKSAYVMIHEARALQKADTKGMATEEEMGRYETR</sequence>
<dbReference type="SMART" id="SM01417">
    <property type="entry name" value="Solute_trans_a"/>
    <property type="match status" value="1"/>
</dbReference>
<feature type="transmembrane region" description="Helical" evidence="5">
    <location>
        <begin position="159"/>
        <end position="179"/>
    </location>
</feature>
<organism evidence="6 7">
    <name type="scientific">Penicillium alfredii</name>
    <dbReference type="NCBI Taxonomy" id="1506179"/>
    <lineage>
        <taxon>Eukaryota</taxon>
        <taxon>Fungi</taxon>
        <taxon>Dikarya</taxon>
        <taxon>Ascomycota</taxon>
        <taxon>Pezizomycotina</taxon>
        <taxon>Eurotiomycetes</taxon>
        <taxon>Eurotiomycetidae</taxon>
        <taxon>Eurotiales</taxon>
        <taxon>Aspergillaceae</taxon>
        <taxon>Penicillium</taxon>
    </lineage>
</organism>
<evidence type="ECO:0000256" key="1">
    <source>
        <dbReference type="ARBA" id="ARBA00004141"/>
    </source>
</evidence>
<dbReference type="AlphaFoldDB" id="A0A9W9FJI3"/>
<dbReference type="Pfam" id="PF03619">
    <property type="entry name" value="Solute_trans_a"/>
    <property type="match status" value="1"/>
</dbReference>
<protein>
    <recommendedName>
        <fullName evidence="8">Organic solute transporter Ostalpha-domain-containing protein</fullName>
    </recommendedName>
</protein>
<dbReference type="Proteomes" id="UP001141434">
    <property type="component" value="Unassembled WGS sequence"/>
</dbReference>
<dbReference type="RefSeq" id="XP_056512212.1">
    <property type="nucleotide sequence ID" value="XM_056654185.1"/>
</dbReference>
<proteinExistence type="predicted"/>
<gene>
    <name evidence="6" type="ORF">NUU61_003603</name>
</gene>
<evidence type="ECO:0000256" key="3">
    <source>
        <dbReference type="ARBA" id="ARBA00022989"/>
    </source>
</evidence>
<feature type="transmembrane region" description="Helical" evidence="5">
    <location>
        <begin position="199"/>
        <end position="220"/>
    </location>
</feature>
<evidence type="ECO:0000256" key="5">
    <source>
        <dbReference type="SAM" id="Phobius"/>
    </source>
</evidence>
<feature type="transmembrane region" description="Helical" evidence="5">
    <location>
        <begin position="275"/>
        <end position="297"/>
    </location>
</feature>
<dbReference type="OrthoDB" id="5348404at2759"/>
<name>A0A9W9FJI3_9EURO</name>
<feature type="transmembrane region" description="Helical" evidence="5">
    <location>
        <begin position="81"/>
        <end position="102"/>
    </location>
</feature>
<reference evidence="6" key="2">
    <citation type="journal article" date="2023" name="IMA Fungus">
        <title>Comparative genomic study of the Penicillium genus elucidates a diverse pangenome and 15 lateral gene transfer events.</title>
        <authorList>
            <person name="Petersen C."/>
            <person name="Sorensen T."/>
            <person name="Nielsen M.R."/>
            <person name="Sondergaard T.E."/>
            <person name="Sorensen J.L."/>
            <person name="Fitzpatrick D.A."/>
            <person name="Frisvad J.C."/>
            <person name="Nielsen K.L."/>
        </authorList>
    </citation>
    <scope>NUCLEOTIDE SEQUENCE</scope>
    <source>
        <strain evidence="6">IBT 34128</strain>
    </source>
</reference>
<feature type="transmembrane region" description="Helical" evidence="5">
    <location>
        <begin position="108"/>
        <end position="126"/>
    </location>
</feature>